<reference evidence="2 3" key="1">
    <citation type="submission" date="2019-06" db="EMBL/GenBank/DDBJ databases">
        <title>Whole genome sequence for Cellvibrionaceae sp. R142.</title>
        <authorList>
            <person name="Wang G."/>
        </authorList>
    </citation>
    <scope>NUCLEOTIDE SEQUENCE [LARGE SCALE GENOMIC DNA]</scope>
    <source>
        <strain evidence="2 3">R142</strain>
    </source>
</reference>
<dbReference type="InterPro" id="IPR052044">
    <property type="entry name" value="PKS_Associated_Protein"/>
</dbReference>
<dbReference type="InterPro" id="IPR014710">
    <property type="entry name" value="RmlC-like_jellyroll"/>
</dbReference>
<dbReference type="Gene3D" id="2.60.120.10">
    <property type="entry name" value="Jelly Rolls"/>
    <property type="match status" value="1"/>
</dbReference>
<feature type="domain" description="Cupin type-2" evidence="1">
    <location>
        <begin position="39"/>
        <end position="107"/>
    </location>
</feature>
<dbReference type="EMBL" id="VHSG01000025">
    <property type="protein sequence ID" value="TQV70139.1"/>
    <property type="molecule type" value="Genomic_DNA"/>
</dbReference>
<dbReference type="PANTHER" id="PTHR36114:SF8">
    <property type="entry name" value="CUPIN TYPE-1 DOMAIN-CONTAINING PROTEIN"/>
    <property type="match status" value="1"/>
</dbReference>
<dbReference type="Pfam" id="PF07883">
    <property type="entry name" value="Cupin_2"/>
    <property type="match status" value="1"/>
</dbReference>
<accession>A0A545SYY1</accession>
<dbReference type="OrthoDB" id="7870362at2"/>
<dbReference type="Proteomes" id="UP000319732">
    <property type="component" value="Unassembled WGS sequence"/>
</dbReference>
<comment type="caution">
    <text evidence="2">The sequence shown here is derived from an EMBL/GenBank/DDBJ whole genome shotgun (WGS) entry which is preliminary data.</text>
</comment>
<dbReference type="AlphaFoldDB" id="A0A545SYY1"/>
<evidence type="ECO:0000259" key="1">
    <source>
        <dbReference type="Pfam" id="PF07883"/>
    </source>
</evidence>
<organism evidence="2 3">
    <name type="scientific">Exilibacterium tricleocarpae</name>
    <dbReference type="NCBI Taxonomy" id="2591008"/>
    <lineage>
        <taxon>Bacteria</taxon>
        <taxon>Pseudomonadati</taxon>
        <taxon>Pseudomonadota</taxon>
        <taxon>Gammaproteobacteria</taxon>
        <taxon>Cellvibrionales</taxon>
        <taxon>Cellvibrionaceae</taxon>
        <taxon>Exilibacterium</taxon>
    </lineage>
</organism>
<keyword evidence="3" id="KW-1185">Reference proteome</keyword>
<proteinExistence type="predicted"/>
<dbReference type="PANTHER" id="PTHR36114">
    <property type="entry name" value="16.7 KDA PROTEIN IN WHIE LOCUS"/>
    <property type="match status" value="1"/>
</dbReference>
<protein>
    <submittedName>
        <fullName evidence="2">Cupin domain-containing protein</fullName>
    </submittedName>
</protein>
<dbReference type="SUPFAM" id="SSF51182">
    <property type="entry name" value="RmlC-like cupins"/>
    <property type="match status" value="1"/>
</dbReference>
<dbReference type="RefSeq" id="WP_142929043.1">
    <property type="nucleotide sequence ID" value="NZ_ML660103.1"/>
</dbReference>
<dbReference type="InterPro" id="IPR013096">
    <property type="entry name" value="Cupin_2"/>
</dbReference>
<evidence type="ECO:0000313" key="3">
    <source>
        <dbReference type="Proteomes" id="UP000319732"/>
    </source>
</evidence>
<name>A0A545SYY1_9GAMM</name>
<dbReference type="InterPro" id="IPR011051">
    <property type="entry name" value="RmlC_Cupin_sf"/>
</dbReference>
<evidence type="ECO:0000313" key="2">
    <source>
        <dbReference type="EMBL" id="TQV70139.1"/>
    </source>
</evidence>
<sequence>MRAEVKYCREADEYVTEERCAILEVANDAADPALSIARARVEPGVTTAWHKLSGVTERYLIVSGCGEVELGAAAPAAVGPGDVVRIPADTAQRITNTGAVDLVFYAICSPRFEQQCYIALE</sequence>
<gene>
    <name evidence="2" type="ORF">FKG94_21690</name>
</gene>